<dbReference type="SUPFAM" id="SSF56601">
    <property type="entry name" value="beta-lactamase/transpeptidase-like"/>
    <property type="match status" value="1"/>
</dbReference>
<keyword evidence="7" id="KW-0808">Transferase</keyword>
<dbReference type="NCBIfam" id="TIGR02073">
    <property type="entry name" value="PBP_1c"/>
    <property type="match status" value="1"/>
</dbReference>
<evidence type="ECO:0000256" key="7">
    <source>
        <dbReference type="ARBA" id="ARBA00022679"/>
    </source>
</evidence>
<evidence type="ECO:0000259" key="15">
    <source>
        <dbReference type="Pfam" id="PF06832"/>
    </source>
</evidence>
<evidence type="ECO:0000256" key="12">
    <source>
        <dbReference type="SAM" id="Phobius"/>
    </source>
</evidence>
<comment type="catalytic activity">
    <reaction evidence="11">
        <text>[GlcNAc-(1-&gt;4)-Mur2Ac(oyl-L-Ala-gamma-D-Glu-L-Lys-D-Ala-D-Ala)](n)-di-trans,octa-cis-undecaprenyl diphosphate + beta-D-GlcNAc-(1-&gt;4)-Mur2Ac(oyl-L-Ala-gamma-D-Glu-L-Lys-D-Ala-D-Ala)-di-trans,octa-cis-undecaprenyl diphosphate = [GlcNAc-(1-&gt;4)-Mur2Ac(oyl-L-Ala-gamma-D-Glu-L-Lys-D-Ala-D-Ala)](n+1)-di-trans,octa-cis-undecaprenyl diphosphate + di-trans,octa-cis-undecaprenyl diphosphate + H(+)</text>
        <dbReference type="Rhea" id="RHEA:23708"/>
        <dbReference type="Rhea" id="RHEA-COMP:9602"/>
        <dbReference type="Rhea" id="RHEA-COMP:9603"/>
        <dbReference type="ChEBI" id="CHEBI:15378"/>
        <dbReference type="ChEBI" id="CHEBI:58405"/>
        <dbReference type="ChEBI" id="CHEBI:60033"/>
        <dbReference type="ChEBI" id="CHEBI:78435"/>
        <dbReference type="EC" id="2.4.99.28"/>
    </reaction>
</comment>
<organism evidence="16 17">
    <name type="scientific">Psychrosphaera saromensis</name>
    <dbReference type="NCBI Taxonomy" id="716813"/>
    <lineage>
        <taxon>Bacteria</taxon>
        <taxon>Pseudomonadati</taxon>
        <taxon>Pseudomonadota</taxon>
        <taxon>Gammaproteobacteria</taxon>
        <taxon>Alteromonadales</taxon>
        <taxon>Pseudoalteromonadaceae</taxon>
        <taxon>Psychrosphaera</taxon>
    </lineage>
</organism>
<feature type="transmembrane region" description="Helical" evidence="12">
    <location>
        <begin position="12"/>
        <end position="31"/>
    </location>
</feature>
<dbReference type="AlphaFoldDB" id="A0A2S7UXX6"/>
<dbReference type="EMBL" id="MSCH01000003">
    <property type="protein sequence ID" value="PQJ54555.1"/>
    <property type="molecule type" value="Genomic_DNA"/>
</dbReference>
<evidence type="ECO:0000313" key="16">
    <source>
        <dbReference type="EMBL" id="PQJ54555.1"/>
    </source>
</evidence>
<dbReference type="Pfam" id="PF06832">
    <property type="entry name" value="BiPBP_C"/>
    <property type="match status" value="1"/>
</dbReference>
<keyword evidence="12" id="KW-0472">Membrane</keyword>
<evidence type="ECO:0000256" key="5">
    <source>
        <dbReference type="ARBA" id="ARBA00022670"/>
    </source>
</evidence>
<reference evidence="16 17" key="1">
    <citation type="submission" date="2016-12" db="EMBL/GenBank/DDBJ databases">
        <title>Diversity of luminous bacteria.</title>
        <authorList>
            <person name="Yoshizawa S."/>
            <person name="Kogure K."/>
        </authorList>
    </citation>
    <scope>NUCLEOTIDE SEQUENCE [LARGE SCALE GENOMIC DNA]</scope>
    <source>
        <strain evidence="16 17">SA4-48</strain>
    </source>
</reference>
<dbReference type="GO" id="GO:0030288">
    <property type="term" value="C:outer membrane-bounded periplasmic space"/>
    <property type="evidence" value="ECO:0007669"/>
    <property type="project" value="TreeGrafter"/>
</dbReference>
<keyword evidence="12" id="KW-1133">Transmembrane helix</keyword>
<evidence type="ECO:0000256" key="8">
    <source>
        <dbReference type="ARBA" id="ARBA00022801"/>
    </source>
</evidence>
<keyword evidence="12" id="KW-0812">Transmembrane</keyword>
<dbReference type="InterPro" id="IPR001264">
    <property type="entry name" value="Glyco_trans_51"/>
</dbReference>
<dbReference type="PANTHER" id="PTHR32282:SF15">
    <property type="entry name" value="PENICILLIN-BINDING PROTEIN 1C"/>
    <property type="match status" value="1"/>
</dbReference>
<dbReference type="RefSeq" id="WP_105053075.1">
    <property type="nucleotide sequence ID" value="NZ_BMYG01000001.1"/>
</dbReference>
<evidence type="ECO:0000256" key="2">
    <source>
        <dbReference type="ARBA" id="ARBA00007090"/>
    </source>
</evidence>
<keyword evidence="6" id="KW-0328">Glycosyltransferase</keyword>
<dbReference type="PANTHER" id="PTHR32282">
    <property type="entry name" value="BINDING PROTEIN TRANSPEPTIDASE, PUTATIVE-RELATED"/>
    <property type="match status" value="1"/>
</dbReference>
<feature type="domain" description="Penicillin-binding protein transpeptidase" evidence="13">
    <location>
        <begin position="311"/>
        <end position="565"/>
    </location>
</feature>
<dbReference type="Gene3D" id="1.10.3810.10">
    <property type="entry name" value="Biosynthetic peptidoglycan transglycosylase-like"/>
    <property type="match status" value="1"/>
</dbReference>
<comment type="pathway">
    <text evidence="1">Cell wall biogenesis; peptidoglycan biosynthesis.</text>
</comment>
<dbReference type="OrthoDB" id="9766909at2"/>
<dbReference type="GO" id="GO:0004180">
    <property type="term" value="F:carboxypeptidase activity"/>
    <property type="evidence" value="ECO:0007669"/>
    <property type="project" value="UniProtKB-KW"/>
</dbReference>
<dbReference type="GO" id="GO:0008658">
    <property type="term" value="F:penicillin binding"/>
    <property type="evidence" value="ECO:0007669"/>
    <property type="project" value="InterPro"/>
</dbReference>
<dbReference type="EC" id="2.4.99.28" evidence="10"/>
<dbReference type="SUPFAM" id="SSF53955">
    <property type="entry name" value="Lysozyme-like"/>
    <property type="match status" value="1"/>
</dbReference>
<dbReference type="InterPro" id="IPR011815">
    <property type="entry name" value="PBP_1c"/>
</dbReference>
<feature type="domain" description="Glycosyl transferase family 51" evidence="14">
    <location>
        <begin position="61"/>
        <end position="216"/>
    </location>
</feature>
<evidence type="ECO:0000256" key="4">
    <source>
        <dbReference type="ARBA" id="ARBA00022645"/>
    </source>
</evidence>
<comment type="caution">
    <text evidence="16">The sequence shown here is derived from an EMBL/GenBank/DDBJ whole genome shotgun (WGS) entry which is preliminary data.</text>
</comment>
<evidence type="ECO:0000259" key="13">
    <source>
        <dbReference type="Pfam" id="PF00905"/>
    </source>
</evidence>
<dbReference type="GO" id="GO:0006508">
    <property type="term" value="P:proteolysis"/>
    <property type="evidence" value="ECO:0007669"/>
    <property type="project" value="UniProtKB-KW"/>
</dbReference>
<feature type="domain" description="Penicillin-binding C-terminal" evidence="15">
    <location>
        <begin position="726"/>
        <end position="809"/>
    </location>
</feature>
<dbReference type="GO" id="GO:0008955">
    <property type="term" value="F:peptidoglycan glycosyltransferase activity"/>
    <property type="evidence" value="ECO:0007669"/>
    <property type="project" value="UniProtKB-EC"/>
</dbReference>
<keyword evidence="4" id="KW-0121">Carboxypeptidase</keyword>
<dbReference type="GO" id="GO:0009252">
    <property type="term" value="P:peptidoglycan biosynthetic process"/>
    <property type="evidence" value="ECO:0007669"/>
    <property type="project" value="UniProtKB-UniPathway"/>
</dbReference>
<evidence type="ECO:0000256" key="6">
    <source>
        <dbReference type="ARBA" id="ARBA00022676"/>
    </source>
</evidence>
<keyword evidence="9" id="KW-0511">Multifunctional enzyme</keyword>
<keyword evidence="8" id="KW-0378">Hydrolase</keyword>
<dbReference type="InterPro" id="IPR023346">
    <property type="entry name" value="Lysozyme-like_dom_sf"/>
</dbReference>
<dbReference type="InterPro" id="IPR050396">
    <property type="entry name" value="Glycosyltr_51/Transpeptidase"/>
</dbReference>
<accession>A0A2S7UXX6</accession>
<dbReference type="Gene3D" id="3.40.710.10">
    <property type="entry name" value="DD-peptidase/beta-lactamase superfamily"/>
    <property type="match status" value="1"/>
</dbReference>
<evidence type="ECO:0000313" key="17">
    <source>
        <dbReference type="Proteomes" id="UP000239007"/>
    </source>
</evidence>
<proteinExistence type="inferred from homology"/>
<evidence type="ECO:0000256" key="11">
    <source>
        <dbReference type="ARBA" id="ARBA00049902"/>
    </source>
</evidence>
<dbReference type="InterPro" id="IPR009647">
    <property type="entry name" value="PBP_C"/>
</dbReference>
<name>A0A2S7UXX6_9GAMM</name>
<evidence type="ECO:0000259" key="14">
    <source>
        <dbReference type="Pfam" id="PF00912"/>
    </source>
</evidence>
<dbReference type="InterPro" id="IPR036950">
    <property type="entry name" value="PBP_transglycosylase"/>
</dbReference>
<sequence>MSSRLNRKGFLLFRKAVLIAALFMVLLYLFIPKPDITQHVSYSTAFYDNDEKLLRLNLATDDRYRLWTPIDKIPLDIQEATLLYEDQYFYQHIGINFVALTKAFYTSYIKRSRRVGASTITMQLARLRYGMNTHVIVGKLEQIFRALQIERHYSKKQILEAYFNLAPYGSNIEGVGAASLIYFDKPASKLNLPESLLLSLIPQNPTKRNPIKKTAKPVLLDTRQKLFNRWLESHPEDADWASAMQLPISVQSTSDLPFLAPHFINHLRSEYPNLKSGQYKTSINLNLQKLLERHAQSYIQRRDRDGLNNTSALLLNYKTMEVVAELGSVDFFNRKISGQVNGTLAKRSPGSTLKPFIYGLAIDEGLIHPLSLVKDAARRYGAYTPENYDQGFLGPITATESLVLSRNVPAVNLMYELKKIGLYDLLVAGGVKDLKPKEFYGLALALGGNEVTMLELVRLYAMLANFGVYKEEVILTPDPSAVVSNQSTTETEIDQYFLSNANNNNNNNGSEPTSDENRLLSPEAAYLTLQMLKQNTAVDEMEFQKETRQEYPVYWKTGTSFAFRDAWSVGVAGPYVLAVWVGNFTGEGHPSFIGGTAAGPLFFEIIRSLESYGLIKDNLSADGLNITDVDICSSTGDLPNLHCPKTKKGLFIPGKSPIKISDVHREIYIDKKTGLRACRFDAAITKKDVYEFWPSDLVTLFRQAGVVKRQPPIYLESCDINETGTRGLAPTITSPSSLISYTVRASKLKDEVLPFIATTDSDSHSLFWFIDNRFVGKVARDKPFFWHPEVGTFDVKVVDDLGRGSSTKVRVNLIQ</sequence>
<comment type="similarity">
    <text evidence="2">In the C-terminal section; belongs to the transpeptidase family.</text>
</comment>
<dbReference type="Proteomes" id="UP000239007">
    <property type="component" value="Unassembled WGS sequence"/>
</dbReference>
<keyword evidence="5" id="KW-0645">Protease</keyword>
<dbReference type="InterPro" id="IPR001460">
    <property type="entry name" value="PCN-bd_Tpept"/>
</dbReference>
<gene>
    <name evidence="16" type="ORF">BTO11_13460</name>
</gene>
<evidence type="ECO:0000256" key="10">
    <source>
        <dbReference type="ARBA" id="ARBA00044770"/>
    </source>
</evidence>
<dbReference type="InterPro" id="IPR012338">
    <property type="entry name" value="Beta-lactam/transpept-like"/>
</dbReference>
<comment type="similarity">
    <text evidence="3">In the N-terminal section; belongs to the glycosyltransferase 51 family.</text>
</comment>
<evidence type="ECO:0000256" key="1">
    <source>
        <dbReference type="ARBA" id="ARBA00004752"/>
    </source>
</evidence>
<dbReference type="UniPathway" id="UPA00219"/>
<protein>
    <recommendedName>
        <fullName evidence="10">peptidoglycan glycosyltransferase</fullName>
        <ecNumber evidence="10">2.4.99.28</ecNumber>
    </recommendedName>
</protein>
<evidence type="ECO:0000256" key="9">
    <source>
        <dbReference type="ARBA" id="ARBA00023268"/>
    </source>
</evidence>
<dbReference type="Pfam" id="PF00905">
    <property type="entry name" value="Transpeptidase"/>
    <property type="match status" value="1"/>
</dbReference>
<evidence type="ECO:0000256" key="3">
    <source>
        <dbReference type="ARBA" id="ARBA00007739"/>
    </source>
</evidence>
<keyword evidence="17" id="KW-1185">Reference proteome</keyword>
<dbReference type="Pfam" id="PF00912">
    <property type="entry name" value="Transgly"/>
    <property type="match status" value="1"/>
</dbReference>